<dbReference type="EMBL" id="PKSM01000011">
    <property type="protein sequence ID" value="POW22335.1"/>
    <property type="molecule type" value="Genomic_DNA"/>
</dbReference>
<dbReference type="Gene3D" id="3.40.50.12780">
    <property type="entry name" value="N-terminal domain of ligase-like"/>
    <property type="match status" value="1"/>
</dbReference>
<evidence type="ECO:0000313" key="6">
    <source>
        <dbReference type="Proteomes" id="UP000238274"/>
    </source>
</evidence>
<feature type="compositionally biased region" description="Low complexity" evidence="3">
    <location>
        <begin position="764"/>
        <end position="775"/>
    </location>
</feature>
<feature type="non-terminal residue" evidence="5">
    <location>
        <position position="895"/>
    </location>
</feature>
<dbReference type="GO" id="GO:0005524">
    <property type="term" value="F:ATP binding"/>
    <property type="evidence" value="ECO:0007669"/>
    <property type="project" value="UniProtKB-KW"/>
</dbReference>
<organism evidence="5 6">
    <name type="scientific">Puccinia striiformis</name>
    <dbReference type="NCBI Taxonomy" id="27350"/>
    <lineage>
        <taxon>Eukaryota</taxon>
        <taxon>Fungi</taxon>
        <taxon>Dikarya</taxon>
        <taxon>Basidiomycota</taxon>
        <taxon>Pucciniomycotina</taxon>
        <taxon>Pucciniomycetes</taxon>
        <taxon>Pucciniales</taxon>
        <taxon>Pucciniaceae</taxon>
        <taxon>Puccinia</taxon>
    </lineage>
</organism>
<evidence type="ECO:0000256" key="2">
    <source>
        <dbReference type="ARBA" id="ARBA00022840"/>
    </source>
</evidence>
<feature type="region of interest" description="Disordered" evidence="3">
    <location>
        <begin position="1"/>
        <end position="20"/>
    </location>
</feature>
<dbReference type="PROSITE" id="PS00455">
    <property type="entry name" value="AMP_BINDING"/>
    <property type="match status" value="1"/>
</dbReference>
<reference evidence="6" key="2">
    <citation type="journal article" date="2018" name="BMC Genomics">
        <title>Genomic insights into host adaptation between the wheat stripe rust pathogen (Puccinia striiformis f. sp. tritici) and the barley stripe rust pathogen (Puccinia striiformis f. sp. hordei).</title>
        <authorList>
            <person name="Xia C."/>
            <person name="Wang M."/>
            <person name="Yin C."/>
            <person name="Cornejo O.E."/>
            <person name="Hulbert S.H."/>
            <person name="Chen X."/>
        </authorList>
    </citation>
    <scope>NUCLEOTIDE SEQUENCE [LARGE SCALE GENOMIC DNA]</scope>
    <source>
        <strain evidence="6">93TX-2</strain>
    </source>
</reference>
<evidence type="ECO:0000256" key="3">
    <source>
        <dbReference type="SAM" id="MobiDB-lite"/>
    </source>
</evidence>
<name>A0A2S4WKM7_9BASI</name>
<feature type="compositionally biased region" description="Polar residues" evidence="3">
    <location>
        <begin position="211"/>
        <end position="221"/>
    </location>
</feature>
<reference evidence="6" key="3">
    <citation type="journal article" date="2018" name="Mol. Plant Microbe Interact.">
        <title>Genome sequence resources for the wheat stripe rust pathogen (Puccinia striiformis f. sp. tritici) and the barley stripe rust pathogen (Puccinia striiformis f. sp. hordei).</title>
        <authorList>
            <person name="Xia C."/>
            <person name="Wang M."/>
            <person name="Yin C."/>
            <person name="Cornejo O.E."/>
            <person name="Hulbert S.H."/>
            <person name="Chen X."/>
        </authorList>
    </citation>
    <scope>NUCLEOTIDE SEQUENCE [LARGE SCALE GENOMIC DNA]</scope>
    <source>
        <strain evidence="6">93TX-2</strain>
    </source>
</reference>
<dbReference type="InterPro" id="IPR042099">
    <property type="entry name" value="ANL_N_sf"/>
</dbReference>
<accession>A0A2S4WKM7</accession>
<dbReference type="VEuPathDB" id="FungiDB:PSTT_00099"/>
<evidence type="ECO:0000313" key="5">
    <source>
        <dbReference type="EMBL" id="POW22335.1"/>
    </source>
</evidence>
<feature type="region of interest" description="Disordered" evidence="3">
    <location>
        <begin position="717"/>
        <end position="775"/>
    </location>
</feature>
<dbReference type="SUPFAM" id="SSF56801">
    <property type="entry name" value="Acetyl-CoA synthetase-like"/>
    <property type="match status" value="1"/>
</dbReference>
<dbReference type="GO" id="GO:0005783">
    <property type="term" value="C:endoplasmic reticulum"/>
    <property type="evidence" value="ECO:0007669"/>
    <property type="project" value="TreeGrafter"/>
</dbReference>
<evidence type="ECO:0000259" key="4">
    <source>
        <dbReference type="Pfam" id="PF00501"/>
    </source>
</evidence>
<dbReference type="GO" id="GO:0016020">
    <property type="term" value="C:membrane"/>
    <property type="evidence" value="ECO:0007669"/>
    <property type="project" value="TreeGrafter"/>
</dbReference>
<evidence type="ECO:0000256" key="1">
    <source>
        <dbReference type="ARBA" id="ARBA00022741"/>
    </source>
</evidence>
<feature type="compositionally biased region" description="Basic and acidic residues" evidence="3">
    <location>
        <begin position="842"/>
        <end position="860"/>
    </location>
</feature>
<dbReference type="Pfam" id="PF00501">
    <property type="entry name" value="AMP-binding"/>
    <property type="match status" value="1"/>
</dbReference>
<dbReference type="InterPro" id="IPR000873">
    <property type="entry name" value="AMP-dep_synth/lig_dom"/>
</dbReference>
<feature type="region of interest" description="Disordered" evidence="3">
    <location>
        <begin position="151"/>
        <end position="222"/>
    </location>
</feature>
<dbReference type="VEuPathDB" id="FungiDB:PSHT_01399"/>
<dbReference type="PANTHER" id="PTHR43272">
    <property type="entry name" value="LONG-CHAIN-FATTY-ACID--COA LIGASE"/>
    <property type="match status" value="1"/>
</dbReference>
<dbReference type="Proteomes" id="UP000238274">
    <property type="component" value="Unassembled WGS sequence"/>
</dbReference>
<dbReference type="OrthoDB" id="2498712at2759"/>
<feature type="compositionally biased region" description="Low complexity" evidence="3">
    <location>
        <begin position="165"/>
        <end position="186"/>
    </location>
</feature>
<comment type="caution">
    <text evidence="5">The sequence shown here is derived from an EMBL/GenBank/DDBJ whole genome shotgun (WGS) entry which is preliminary data.</text>
</comment>
<reference evidence="5 6" key="1">
    <citation type="submission" date="2017-12" db="EMBL/GenBank/DDBJ databases">
        <title>Gene loss provides genomic basis for host adaptation in cereal stripe rust fungi.</title>
        <authorList>
            <person name="Xia C."/>
        </authorList>
    </citation>
    <scope>NUCLEOTIDE SEQUENCE [LARGE SCALE GENOMIC DNA]</scope>
    <source>
        <strain evidence="5 6">93TX-2</strain>
    </source>
</reference>
<keyword evidence="1" id="KW-0547">Nucleotide-binding</keyword>
<gene>
    <name evidence="5" type="ORF">PSHT_01399</name>
</gene>
<feature type="domain" description="AMP-dependent synthetase/ligase" evidence="4">
    <location>
        <begin position="111"/>
        <end position="592"/>
    </location>
</feature>
<dbReference type="GO" id="GO:0004467">
    <property type="term" value="F:long-chain fatty acid-CoA ligase activity"/>
    <property type="evidence" value="ECO:0007669"/>
    <property type="project" value="TreeGrafter"/>
</dbReference>
<dbReference type="AlphaFoldDB" id="A0A2S4WKM7"/>
<feature type="compositionally biased region" description="Polar residues" evidence="3">
    <location>
        <begin position="8"/>
        <end position="17"/>
    </location>
</feature>
<keyword evidence="2" id="KW-0067">ATP-binding</keyword>
<protein>
    <recommendedName>
        <fullName evidence="4">AMP-dependent synthetase/ligase domain-containing protein</fullName>
    </recommendedName>
</protein>
<sequence length="895" mass="98825">MAHPQVLIKSSTHQTPITPGHDDVPTLWDSFLRGYSLAGGSGNCIGTRLTWDNSSPQAAQPLPEYKWLSYARVLARVRDLSAGFIDLFGLSCLVPPGSSDHPEKGDGLDRPRIALWCPSSPYISEYAAYRNSITVVSMDDQLSAQAATEVIRTTRPRNSLGSALSSPSTKGTPKKTQTTTTHEGPGVHVLGAESPSAGPGILSHSARDSIGTPSVCSSSTRHPGRSEPIYIITDPLEISSNTRLNALRLGLTFYSLEEVYRIGHTTIINSLPIHALDYTLEPQKVIEIENLNPLRPRSSTLACIVYSSGTTGTPKPCVLSHANFAANLAAFNLLVSKKNSEIFILKISFSSLTYPVSRLGSYISQKYFPTDILFDMASRTVHHIYEKQTQAWVLNQGGSIGFSSLENPRLLEDLSLLKPTFLNTTPNFLTHQILDRRLQFLNNFHSFKNPIESYLLNKAIDQKLLMLKMGFGEQIWLWDRFVLGYLRDQLGGRLKWIVSGTSPLSKHVAELLSASLSVKISEGYGLTETCGAACMTVEDDSLLFSVGHVGPPLPCCEIKLKKVDGLAAIDEESGLAQGEVYVRGANVFRGYLVPSSSTSEERIESAVDGEGWFATGDIGHFDASGRLHLVDRLLTLDGRTEVIHQEVHNRFNLIDLGKIERKLNQSIQEISQIFVSGRTADTHAEVGIGMIGDLVGFVVVNRPCFLRWYTINNPSNNQLVSRHPQNGPFDDDPTSIDATRGDDEWEIVNENPDLDPPLQTEGDSSAPSSASPTDHLLLLTSDSDYQFELDKICKTPVVIKSFLNYLGRRSKSIGLKSHEIPKMIYLSTREFKPRDDDTEDEDKTKKDEKGKSTEIEHQQQDEILLPSDHSTQSSTNDTIFLSLNSKNSRLMNHFS</sequence>
<dbReference type="PANTHER" id="PTHR43272:SF33">
    <property type="entry name" value="AMP-BINDING DOMAIN-CONTAINING PROTEIN-RELATED"/>
    <property type="match status" value="1"/>
</dbReference>
<dbReference type="InterPro" id="IPR020845">
    <property type="entry name" value="AMP-binding_CS"/>
</dbReference>
<feature type="region of interest" description="Disordered" evidence="3">
    <location>
        <begin position="831"/>
        <end position="876"/>
    </location>
</feature>
<keyword evidence="6" id="KW-1185">Reference proteome</keyword>
<proteinExistence type="predicted"/>